<dbReference type="InterPro" id="IPR039420">
    <property type="entry name" value="WalR-like"/>
</dbReference>
<feature type="modified residue" description="4-aspartylphosphate" evidence="3">
    <location>
        <position position="129"/>
    </location>
</feature>
<evidence type="ECO:0000256" key="2">
    <source>
        <dbReference type="ARBA" id="ARBA00023125"/>
    </source>
</evidence>
<dbReference type="PROSITE" id="PS50043">
    <property type="entry name" value="HTH_LUXR_2"/>
    <property type="match status" value="1"/>
</dbReference>
<reference evidence="7" key="1">
    <citation type="journal article" date="2009" name="Environ. Microbiol.">
        <title>The genome of Polaromonas naphthalenivorans strain CJ2, isolated from coal tar-contaminated sediment, reveals physiological and metabolic versatility and evolution through extensive horizontal gene transfer.</title>
        <authorList>
            <person name="Yagi J.M."/>
            <person name="Sims D."/>
            <person name="Brettin T."/>
            <person name="Bruce D."/>
            <person name="Madsen E.L."/>
        </authorList>
    </citation>
    <scope>NUCLEOTIDE SEQUENCE [LARGE SCALE GENOMIC DNA]</scope>
    <source>
        <strain evidence="7">CJ2</strain>
    </source>
</reference>
<dbReference type="Proteomes" id="UP000000644">
    <property type="component" value="Chromosome"/>
</dbReference>
<evidence type="ECO:0000313" key="7">
    <source>
        <dbReference type="Proteomes" id="UP000000644"/>
    </source>
</evidence>
<dbReference type="SUPFAM" id="SSF46894">
    <property type="entry name" value="C-terminal effector domain of the bipartite response regulators"/>
    <property type="match status" value="1"/>
</dbReference>
<feature type="domain" description="HTH luxR-type" evidence="4">
    <location>
        <begin position="225"/>
        <end position="290"/>
    </location>
</feature>
<dbReference type="SMART" id="SM00448">
    <property type="entry name" value="REC"/>
    <property type="match status" value="1"/>
</dbReference>
<evidence type="ECO:0000259" key="5">
    <source>
        <dbReference type="PROSITE" id="PS50110"/>
    </source>
</evidence>
<dbReference type="InterPro" id="IPR000792">
    <property type="entry name" value="Tscrpt_reg_LuxR_C"/>
</dbReference>
<organism evidence="6 7">
    <name type="scientific">Polaromonas naphthalenivorans (strain CJ2)</name>
    <dbReference type="NCBI Taxonomy" id="365044"/>
    <lineage>
        <taxon>Bacteria</taxon>
        <taxon>Pseudomonadati</taxon>
        <taxon>Pseudomonadota</taxon>
        <taxon>Betaproteobacteria</taxon>
        <taxon>Burkholderiales</taxon>
        <taxon>Comamonadaceae</taxon>
        <taxon>Polaromonas</taxon>
    </lineage>
</organism>
<dbReference type="InterPro" id="IPR016032">
    <property type="entry name" value="Sig_transdc_resp-reg_C-effctor"/>
</dbReference>
<dbReference type="SMART" id="SM00421">
    <property type="entry name" value="HTH_LUXR"/>
    <property type="match status" value="1"/>
</dbReference>
<keyword evidence="2" id="KW-0238">DNA-binding</keyword>
<dbReference type="GO" id="GO:0000160">
    <property type="term" value="P:phosphorelay signal transduction system"/>
    <property type="evidence" value="ECO:0007669"/>
    <property type="project" value="InterPro"/>
</dbReference>
<dbReference type="PRINTS" id="PR00038">
    <property type="entry name" value="HTHLUXR"/>
</dbReference>
<dbReference type="SUPFAM" id="SSF52172">
    <property type="entry name" value="CheY-like"/>
    <property type="match status" value="1"/>
</dbReference>
<evidence type="ECO:0000313" key="6">
    <source>
        <dbReference type="EMBL" id="ABM38924.1"/>
    </source>
</evidence>
<keyword evidence="1 3" id="KW-0597">Phosphoprotein</keyword>
<dbReference type="CDD" id="cd17535">
    <property type="entry name" value="REC_NarL-like"/>
    <property type="match status" value="1"/>
</dbReference>
<evidence type="ECO:0000256" key="1">
    <source>
        <dbReference type="ARBA" id="ARBA00022553"/>
    </source>
</evidence>
<dbReference type="InterPro" id="IPR036388">
    <property type="entry name" value="WH-like_DNA-bd_sf"/>
</dbReference>
<dbReference type="Gene3D" id="3.40.50.2300">
    <property type="match status" value="1"/>
</dbReference>
<dbReference type="CDD" id="cd06170">
    <property type="entry name" value="LuxR_C_like"/>
    <property type="match status" value="1"/>
</dbReference>
<dbReference type="HOGENOM" id="CLU_000445_90_10_4"/>
<dbReference type="eggNOG" id="COG2197">
    <property type="taxonomic scope" value="Bacteria"/>
</dbReference>
<dbReference type="Pfam" id="PF00196">
    <property type="entry name" value="GerE"/>
    <property type="match status" value="1"/>
</dbReference>
<accession>A1VTE6</accession>
<proteinExistence type="predicted"/>
<keyword evidence="7" id="KW-1185">Reference proteome</keyword>
<name>A1VTE6_POLNA</name>
<dbReference type="PROSITE" id="PS50110">
    <property type="entry name" value="RESPONSE_REGULATORY"/>
    <property type="match status" value="1"/>
</dbReference>
<evidence type="ECO:0000256" key="3">
    <source>
        <dbReference type="PROSITE-ProRule" id="PRU00169"/>
    </source>
</evidence>
<dbReference type="InterPro" id="IPR011006">
    <property type="entry name" value="CheY-like_superfamily"/>
</dbReference>
<gene>
    <name evidence="6" type="ordered locus">Pnap_3628</name>
</gene>
<sequence>MMHLSSDPQAKQMLAALPDDEWQSWLPPLERIDMPLGQGSDFLTKGSSMPTSHQLAPHGALQPMWPSFLTGQAEQPVRVLLVDDDPHMSRVIAHELLGDLRINLLGQGCSVREGRRLISQNEFDVMLVDLNLGDGSGFELIEYMKAVRPMAEAVVISSMEDAQHALHAFELGATGYLVKNSWFGNFPQAILQVVNGGASITPNLARRLLSKFEPPQANVEPLPVNQGKDNKLSEREQQVLKLVASGHSSTEIGARLVISWQTANTHIKNIYRKLNVRNRAQAVSFAANHGLF</sequence>
<dbReference type="Gene3D" id="1.10.10.10">
    <property type="entry name" value="Winged helix-like DNA-binding domain superfamily/Winged helix DNA-binding domain"/>
    <property type="match status" value="1"/>
</dbReference>
<dbReference type="EMBL" id="CP000529">
    <property type="protein sequence ID" value="ABM38924.1"/>
    <property type="molecule type" value="Genomic_DNA"/>
</dbReference>
<dbReference type="InterPro" id="IPR058245">
    <property type="entry name" value="NreC/VraR/RcsB-like_REC"/>
</dbReference>
<dbReference type="GO" id="GO:0003677">
    <property type="term" value="F:DNA binding"/>
    <property type="evidence" value="ECO:0007669"/>
    <property type="project" value="UniProtKB-KW"/>
</dbReference>
<dbReference type="Pfam" id="PF00072">
    <property type="entry name" value="Response_reg"/>
    <property type="match status" value="1"/>
</dbReference>
<dbReference type="GO" id="GO:0006355">
    <property type="term" value="P:regulation of DNA-templated transcription"/>
    <property type="evidence" value="ECO:0007669"/>
    <property type="project" value="InterPro"/>
</dbReference>
<dbReference type="InterPro" id="IPR001789">
    <property type="entry name" value="Sig_transdc_resp-reg_receiver"/>
</dbReference>
<dbReference type="AlphaFoldDB" id="A1VTE6"/>
<protein>
    <submittedName>
        <fullName evidence="6">Two component transcriptional regulator, LuxR family</fullName>
    </submittedName>
</protein>
<dbReference type="PANTHER" id="PTHR43214">
    <property type="entry name" value="TWO-COMPONENT RESPONSE REGULATOR"/>
    <property type="match status" value="1"/>
</dbReference>
<dbReference type="KEGG" id="pna:Pnap_3628"/>
<feature type="domain" description="Response regulatory" evidence="5">
    <location>
        <begin position="78"/>
        <end position="194"/>
    </location>
</feature>
<evidence type="ECO:0000259" key="4">
    <source>
        <dbReference type="PROSITE" id="PS50043"/>
    </source>
</evidence>
<dbReference type="STRING" id="365044.Pnap_3628"/>